<proteinExistence type="predicted"/>
<keyword evidence="4 5" id="KW-0802">TPR repeat</keyword>
<evidence type="ECO:0000256" key="5">
    <source>
        <dbReference type="PROSITE-ProRule" id="PRU00339"/>
    </source>
</evidence>
<reference evidence="8 9" key="1">
    <citation type="submission" date="2018-06" db="EMBL/GenBank/DDBJ databases">
        <title>Azoarcus communis strain SWub3 genome.</title>
        <authorList>
            <person name="Zorraquino Salvo V."/>
            <person name="Toubiana D."/>
            <person name="Blumwald E."/>
        </authorList>
    </citation>
    <scope>NUCLEOTIDE SEQUENCE [LARGE SCALE GENOMIC DNA]</scope>
    <source>
        <strain evidence="8 9">SWub3</strain>
    </source>
</reference>
<accession>A0A323UYB3</accession>
<evidence type="ECO:0000313" key="9">
    <source>
        <dbReference type="Proteomes" id="UP000248259"/>
    </source>
</evidence>
<evidence type="ECO:0000256" key="3">
    <source>
        <dbReference type="ARBA" id="ARBA00022748"/>
    </source>
</evidence>
<feature type="domain" description="Cytochrome c-type biogenesis protein H TPR" evidence="7">
    <location>
        <begin position="133"/>
        <end position="263"/>
    </location>
</feature>
<name>A0A323UYB3_9RHOO</name>
<dbReference type="InterPro" id="IPR011990">
    <property type="entry name" value="TPR-like_helical_dom_sf"/>
</dbReference>
<evidence type="ECO:0000256" key="1">
    <source>
        <dbReference type="ARBA" id="ARBA00004196"/>
    </source>
</evidence>
<dbReference type="PANTHER" id="PTHR47870">
    <property type="entry name" value="CYTOCHROME C-TYPE BIOGENESIS PROTEIN CCMH"/>
    <property type="match status" value="1"/>
</dbReference>
<dbReference type="InterPro" id="IPR017560">
    <property type="entry name" value="Cyt_c_biogenesis_CcmI"/>
</dbReference>
<comment type="subcellular location">
    <subcellularLocation>
        <location evidence="1">Cell envelope</location>
    </subcellularLocation>
</comment>
<dbReference type="EMBL" id="QKOE01000008">
    <property type="protein sequence ID" value="PZA16206.1"/>
    <property type="molecule type" value="Genomic_DNA"/>
</dbReference>
<dbReference type="SMART" id="SM00028">
    <property type="entry name" value="TPR"/>
    <property type="match status" value="2"/>
</dbReference>
<dbReference type="Gene3D" id="1.25.40.10">
    <property type="entry name" value="Tetratricopeptide repeat domain"/>
    <property type="match status" value="1"/>
</dbReference>
<dbReference type="NCBIfam" id="TIGR03142">
    <property type="entry name" value="cytochro_ccmI"/>
    <property type="match status" value="1"/>
</dbReference>
<sequence length="420" mass="43345">MIAFLIVAGLLVAGALLLVLPPLLGYGRGARLTPAAADAAQAATALAVLREQLAELEAERQAGGIDDAEYARSREELERRALDEGKVVDAGGRGGPARGWAVSVAVAVPALAVAVYLMVGTPAALDPKNIEGQAGFTAEQVQDMVGTLVARLEKEPDNIEGWVMLARSWMVLENYAEASKAFARLAELIPNNADVIADWADVVAAQHGSVVGEAEALIQRALEIDPDHVKALALAGTAAYQKGDFAAAATHWERILARVPPGEAIREALRSSVDDARAKAGLPPLAAESAAAVAPAVAAPSAPAGVDATALTISGRLELDAALQGRVMAEDTVFVFVRGGEAGPPIAAQRFKAAELPLDFSFAGVPPMMADAPLPPTVSVMVRISRSGDVAARPGDIEGRVTGLAPDASGVVLRASQVRE</sequence>
<dbReference type="SUPFAM" id="SSF48452">
    <property type="entry name" value="TPR-like"/>
    <property type="match status" value="1"/>
</dbReference>
<keyword evidence="9" id="KW-1185">Reference proteome</keyword>
<dbReference type="InterPro" id="IPR051263">
    <property type="entry name" value="C-type_cytochrome_biogenesis"/>
</dbReference>
<dbReference type="InterPro" id="IPR056412">
    <property type="entry name" value="Ig_CycH"/>
</dbReference>
<evidence type="ECO:0000313" key="8">
    <source>
        <dbReference type="EMBL" id="PZA16206.1"/>
    </source>
</evidence>
<dbReference type="Proteomes" id="UP000248259">
    <property type="component" value="Unassembled WGS sequence"/>
</dbReference>
<evidence type="ECO:0000259" key="6">
    <source>
        <dbReference type="Pfam" id="PF23892"/>
    </source>
</evidence>
<organism evidence="8 9">
    <name type="scientific">Parazoarcus communis SWub3 = DSM 12120</name>
    <dbReference type="NCBI Taxonomy" id="1121029"/>
    <lineage>
        <taxon>Bacteria</taxon>
        <taxon>Pseudomonadati</taxon>
        <taxon>Pseudomonadota</taxon>
        <taxon>Betaproteobacteria</taxon>
        <taxon>Rhodocyclales</taxon>
        <taxon>Zoogloeaceae</taxon>
        <taxon>Parazoarcus</taxon>
    </lineage>
</organism>
<evidence type="ECO:0000256" key="2">
    <source>
        <dbReference type="ARBA" id="ARBA00022737"/>
    </source>
</evidence>
<comment type="caution">
    <text evidence="8">The sequence shown here is derived from an EMBL/GenBank/DDBJ whole genome shotgun (WGS) entry which is preliminary data.</text>
</comment>
<feature type="repeat" description="TPR" evidence="5">
    <location>
        <begin position="159"/>
        <end position="192"/>
    </location>
</feature>
<dbReference type="Pfam" id="PF23892">
    <property type="entry name" value="Ig_CycH"/>
    <property type="match status" value="1"/>
</dbReference>
<evidence type="ECO:0000259" key="7">
    <source>
        <dbReference type="Pfam" id="PF23914"/>
    </source>
</evidence>
<feature type="domain" description="Cytochrome c-type biogenesis protein H Ig-like" evidence="6">
    <location>
        <begin position="314"/>
        <end position="408"/>
    </location>
</feature>
<protein>
    <submittedName>
        <fullName evidence="8">C-type cytochrome biogenesis protein CcmI</fullName>
    </submittedName>
</protein>
<dbReference type="AlphaFoldDB" id="A0A323UYB3"/>
<dbReference type="PROSITE" id="PS50005">
    <property type="entry name" value="TPR"/>
    <property type="match status" value="1"/>
</dbReference>
<dbReference type="InterPro" id="IPR056413">
    <property type="entry name" value="TPR_CcmH_CycH"/>
</dbReference>
<dbReference type="OrthoDB" id="9776053at2"/>
<keyword evidence="2" id="KW-0677">Repeat</keyword>
<dbReference type="RefSeq" id="WP_110525155.1">
    <property type="nucleotide sequence ID" value="NZ_QKOE01000008.1"/>
</dbReference>
<evidence type="ECO:0000256" key="4">
    <source>
        <dbReference type="ARBA" id="ARBA00022803"/>
    </source>
</evidence>
<dbReference type="GO" id="GO:0030313">
    <property type="term" value="C:cell envelope"/>
    <property type="evidence" value="ECO:0007669"/>
    <property type="project" value="UniProtKB-SubCell"/>
</dbReference>
<dbReference type="InterPro" id="IPR019734">
    <property type="entry name" value="TPR_rpt"/>
</dbReference>
<gene>
    <name evidence="8" type="primary">ccmI</name>
    <name evidence="8" type="ORF">DNK49_12900</name>
</gene>
<dbReference type="Pfam" id="PF23914">
    <property type="entry name" value="TPR_CcmH_CycH"/>
    <property type="match status" value="1"/>
</dbReference>
<dbReference type="GO" id="GO:0017004">
    <property type="term" value="P:cytochrome complex assembly"/>
    <property type="evidence" value="ECO:0007669"/>
    <property type="project" value="UniProtKB-KW"/>
</dbReference>
<keyword evidence="3" id="KW-0201">Cytochrome c-type biogenesis</keyword>
<dbReference type="PANTHER" id="PTHR47870:SF1">
    <property type="entry name" value="CYTOCHROME C-TYPE BIOGENESIS PROTEIN CCMH"/>
    <property type="match status" value="1"/>
</dbReference>